<accession>A0ABN7P0Q4</accession>
<name>A0ABN7P0Q4_TIMPD</name>
<feature type="region of interest" description="Disordered" evidence="1">
    <location>
        <begin position="20"/>
        <end position="51"/>
    </location>
</feature>
<protein>
    <submittedName>
        <fullName evidence="2">Uncharacterized protein</fullName>
    </submittedName>
</protein>
<evidence type="ECO:0000313" key="2">
    <source>
        <dbReference type="EMBL" id="CAG2060336.1"/>
    </source>
</evidence>
<proteinExistence type="predicted"/>
<keyword evidence="3" id="KW-1185">Reference proteome</keyword>
<reference evidence="2" key="1">
    <citation type="submission" date="2021-03" db="EMBL/GenBank/DDBJ databases">
        <authorList>
            <person name="Tran Van P."/>
        </authorList>
    </citation>
    <scope>NUCLEOTIDE SEQUENCE</scope>
</reference>
<evidence type="ECO:0000313" key="3">
    <source>
        <dbReference type="Proteomes" id="UP001153148"/>
    </source>
</evidence>
<sequence>MSQPIGISTDKDLEEELATLLESSGSSGPSDNTPHHTASRAVSRLDQGAHAEEKKELSLLATPYDSPSEKLEKNYDVKLLMAQCVRRWSHRHVTEEASSETLSICIFCLESTLDSKLRLLIPPFKLSPRVPASSSASTIYTKPREHWRIGYKMGENIWITKGRSARDNNNFYNRLPTTGIF</sequence>
<organism evidence="2 3">
    <name type="scientific">Timema podura</name>
    <name type="common">Walking stick</name>
    <dbReference type="NCBI Taxonomy" id="61482"/>
    <lineage>
        <taxon>Eukaryota</taxon>
        <taxon>Metazoa</taxon>
        <taxon>Ecdysozoa</taxon>
        <taxon>Arthropoda</taxon>
        <taxon>Hexapoda</taxon>
        <taxon>Insecta</taxon>
        <taxon>Pterygota</taxon>
        <taxon>Neoptera</taxon>
        <taxon>Polyneoptera</taxon>
        <taxon>Phasmatodea</taxon>
        <taxon>Timematodea</taxon>
        <taxon>Timematoidea</taxon>
        <taxon>Timematidae</taxon>
        <taxon>Timema</taxon>
    </lineage>
</organism>
<gene>
    <name evidence="2" type="ORF">TPAB3V08_LOCUS7293</name>
</gene>
<dbReference type="Proteomes" id="UP001153148">
    <property type="component" value="Unassembled WGS sequence"/>
</dbReference>
<comment type="caution">
    <text evidence="2">The sequence shown here is derived from an EMBL/GenBank/DDBJ whole genome shotgun (WGS) entry which is preliminary data.</text>
</comment>
<dbReference type="EMBL" id="CAJPIN010012115">
    <property type="protein sequence ID" value="CAG2060336.1"/>
    <property type="molecule type" value="Genomic_DNA"/>
</dbReference>
<evidence type="ECO:0000256" key="1">
    <source>
        <dbReference type="SAM" id="MobiDB-lite"/>
    </source>
</evidence>